<evidence type="ECO:0000256" key="7">
    <source>
        <dbReference type="PROSITE-ProRule" id="PRU00042"/>
    </source>
</evidence>
<evidence type="ECO:0000259" key="9">
    <source>
        <dbReference type="PROSITE" id="PS50157"/>
    </source>
</evidence>
<keyword evidence="5" id="KW-0862">Zinc</keyword>
<evidence type="ECO:0000256" key="2">
    <source>
        <dbReference type="ARBA" id="ARBA00022723"/>
    </source>
</evidence>
<dbReference type="InterPro" id="IPR013087">
    <property type="entry name" value="Znf_C2H2_type"/>
</dbReference>
<comment type="subcellular location">
    <subcellularLocation>
        <location evidence="1">Nucleus</location>
    </subcellularLocation>
</comment>
<reference evidence="10" key="1">
    <citation type="submission" date="2023-05" db="EMBL/GenBank/DDBJ databases">
        <authorList>
            <person name="Stuckert A."/>
        </authorList>
    </citation>
    <scope>NUCLEOTIDE SEQUENCE</scope>
</reference>
<feature type="domain" description="C2H2-type" evidence="9">
    <location>
        <begin position="66"/>
        <end position="94"/>
    </location>
</feature>
<dbReference type="SMART" id="SM00355">
    <property type="entry name" value="ZnF_C2H2"/>
    <property type="match status" value="3"/>
</dbReference>
<dbReference type="Gene3D" id="3.30.160.60">
    <property type="entry name" value="Classic Zinc Finger"/>
    <property type="match status" value="3"/>
</dbReference>
<gene>
    <name evidence="10" type="ORF">SPARVUS_LOCUS3492773</name>
</gene>
<sequence>MSIHIGHKQFMCQWCGKDFNMKQYFDEHMKTHTGEKPFICEICGKSFTSRPNMKRHRRTHTGEKPYPCSVCGQRFRFSNMLKAHREKCFPGGNPPTPRQPRDSGQPLRLLTERQLSGPV</sequence>
<evidence type="ECO:0000256" key="5">
    <source>
        <dbReference type="ARBA" id="ARBA00022833"/>
    </source>
</evidence>
<feature type="region of interest" description="Disordered" evidence="8">
    <location>
        <begin position="86"/>
        <end position="119"/>
    </location>
</feature>
<keyword evidence="11" id="KW-1185">Reference proteome</keyword>
<dbReference type="Proteomes" id="UP001162483">
    <property type="component" value="Unassembled WGS sequence"/>
</dbReference>
<evidence type="ECO:0000256" key="8">
    <source>
        <dbReference type="SAM" id="MobiDB-lite"/>
    </source>
</evidence>
<dbReference type="SUPFAM" id="SSF57667">
    <property type="entry name" value="beta-beta-alpha zinc fingers"/>
    <property type="match status" value="2"/>
</dbReference>
<proteinExistence type="predicted"/>
<dbReference type="PANTHER" id="PTHR24394:SF21">
    <property type="entry name" value="ZINC FINGER PROTEIN 652"/>
    <property type="match status" value="1"/>
</dbReference>
<keyword evidence="2" id="KW-0479">Metal-binding</keyword>
<evidence type="ECO:0000313" key="11">
    <source>
        <dbReference type="Proteomes" id="UP001162483"/>
    </source>
</evidence>
<feature type="domain" description="C2H2-type" evidence="9">
    <location>
        <begin position="38"/>
        <end position="65"/>
    </location>
</feature>
<dbReference type="PROSITE" id="PS50157">
    <property type="entry name" value="ZINC_FINGER_C2H2_2"/>
    <property type="match status" value="3"/>
</dbReference>
<accession>A0ABN9BRM0</accession>
<comment type="caution">
    <text evidence="10">The sequence shown here is derived from an EMBL/GenBank/DDBJ whole genome shotgun (WGS) entry which is preliminary data.</text>
</comment>
<keyword evidence="3" id="KW-0677">Repeat</keyword>
<dbReference type="PROSITE" id="PS00028">
    <property type="entry name" value="ZINC_FINGER_C2H2_1"/>
    <property type="match status" value="2"/>
</dbReference>
<dbReference type="Pfam" id="PF00096">
    <property type="entry name" value="zf-C2H2"/>
    <property type="match status" value="3"/>
</dbReference>
<dbReference type="EMBL" id="CATNWA010005591">
    <property type="protein sequence ID" value="CAI9550334.1"/>
    <property type="molecule type" value="Genomic_DNA"/>
</dbReference>
<feature type="domain" description="C2H2-type" evidence="9">
    <location>
        <begin position="10"/>
        <end position="37"/>
    </location>
</feature>
<keyword evidence="4 7" id="KW-0863">Zinc-finger</keyword>
<evidence type="ECO:0000256" key="6">
    <source>
        <dbReference type="ARBA" id="ARBA00023242"/>
    </source>
</evidence>
<dbReference type="PANTHER" id="PTHR24394">
    <property type="entry name" value="ZINC FINGER PROTEIN"/>
    <property type="match status" value="1"/>
</dbReference>
<evidence type="ECO:0000256" key="1">
    <source>
        <dbReference type="ARBA" id="ARBA00004123"/>
    </source>
</evidence>
<name>A0ABN9BRM0_9NEOB</name>
<evidence type="ECO:0000256" key="3">
    <source>
        <dbReference type="ARBA" id="ARBA00022737"/>
    </source>
</evidence>
<evidence type="ECO:0000313" key="10">
    <source>
        <dbReference type="EMBL" id="CAI9550334.1"/>
    </source>
</evidence>
<keyword evidence="6" id="KW-0539">Nucleus</keyword>
<protein>
    <recommendedName>
        <fullName evidence="9">C2H2-type domain-containing protein</fullName>
    </recommendedName>
</protein>
<dbReference type="InterPro" id="IPR036236">
    <property type="entry name" value="Znf_C2H2_sf"/>
</dbReference>
<organism evidence="10 11">
    <name type="scientific">Staurois parvus</name>
    <dbReference type="NCBI Taxonomy" id="386267"/>
    <lineage>
        <taxon>Eukaryota</taxon>
        <taxon>Metazoa</taxon>
        <taxon>Chordata</taxon>
        <taxon>Craniata</taxon>
        <taxon>Vertebrata</taxon>
        <taxon>Euteleostomi</taxon>
        <taxon>Amphibia</taxon>
        <taxon>Batrachia</taxon>
        <taxon>Anura</taxon>
        <taxon>Neobatrachia</taxon>
        <taxon>Ranoidea</taxon>
        <taxon>Ranidae</taxon>
        <taxon>Staurois</taxon>
    </lineage>
</organism>
<evidence type="ECO:0000256" key="4">
    <source>
        <dbReference type="ARBA" id="ARBA00022771"/>
    </source>
</evidence>